<dbReference type="GO" id="GO:0030430">
    <property type="term" value="C:host cell cytoplasm"/>
    <property type="evidence" value="ECO:0007669"/>
    <property type="project" value="UniProtKB-SubCell"/>
</dbReference>
<evidence type="ECO:0000256" key="3">
    <source>
        <dbReference type="ARBA" id="ARBA00022612"/>
    </source>
</evidence>
<dbReference type="PANTHER" id="PTHR38107">
    <property type="match status" value="1"/>
</dbReference>
<evidence type="ECO:0000256" key="1">
    <source>
        <dbReference type="ARBA" id="ARBA00000632"/>
    </source>
</evidence>
<dbReference type="GO" id="GO:0009253">
    <property type="term" value="P:peptidoglycan catabolic process"/>
    <property type="evidence" value="ECO:0007669"/>
    <property type="project" value="UniProtKB-UniRule"/>
</dbReference>
<sequence>MKVNAEGYALIKRFEGCRLKAYKCPANVWTIGFGNTFYENGDKVKEGDVITQQRADELAKFIIDQFAVSITPFILKPLNENQFSACVSLAYNIGTGGFKRSSVFKKLNVNPNDATIADSFRLWNKGGGKVLKGLVTRREAEIQLYFKS</sequence>
<evidence type="ECO:0000256" key="8">
    <source>
        <dbReference type="ARBA" id="ARBA00023200"/>
    </source>
</evidence>
<dbReference type="InterPro" id="IPR034690">
    <property type="entry name" value="Endolysin_T4_type"/>
</dbReference>
<keyword evidence="5 10" id="KW-0378">Hydrolase</keyword>
<evidence type="ECO:0000256" key="6">
    <source>
        <dbReference type="ARBA" id="ARBA00022852"/>
    </source>
</evidence>
<comment type="catalytic activity">
    <reaction evidence="1 10 11">
        <text>Hydrolysis of (1-&gt;4)-beta-linkages between N-acetylmuramic acid and N-acetyl-D-glucosamine residues in a peptidoglycan and between N-acetyl-D-glucosamine residues in chitodextrins.</text>
        <dbReference type="EC" id="3.2.1.17"/>
    </reaction>
</comment>
<dbReference type="CDD" id="cd00737">
    <property type="entry name" value="lyz_endolysin_autolysin"/>
    <property type="match status" value="1"/>
</dbReference>
<dbReference type="Gene3D" id="1.10.530.40">
    <property type="match status" value="1"/>
</dbReference>
<keyword evidence="6 10" id="KW-0204">Cytolysis</keyword>
<gene>
    <name evidence="12" type="ORF">UFOVP533_47</name>
</gene>
<keyword evidence="4 10" id="KW-0081">Bacteriolytic enzyme</keyword>
<keyword evidence="9 10" id="KW-0326">Glycosidase</keyword>
<keyword evidence="3 10" id="KW-1188">Viral release from host cell</keyword>
<dbReference type="InterPro" id="IPR023347">
    <property type="entry name" value="Lysozyme_dom_sf"/>
</dbReference>
<dbReference type="GO" id="GO:0003796">
    <property type="term" value="F:lysozyme activity"/>
    <property type="evidence" value="ECO:0007669"/>
    <property type="project" value="UniProtKB-UniRule"/>
</dbReference>
<dbReference type="GO" id="GO:0016998">
    <property type="term" value="P:cell wall macromolecule catabolic process"/>
    <property type="evidence" value="ECO:0007669"/>
    <property type="project" value="InterPro"/>
</dbReference>
<dbReference type="Pfam" id="PF00959">
    <property type="entry name" value="Phage_lysozyme"/>
    <property type="match status" value="1"/>
</dbReference>
<proteinExistence type="inferred from homology"/>
<keyword evidence="7 10" id="KW-0578">Host cell lysis by virus</keyword>
<evidence type="ECO:0000256" key="9">
    <source>
        <dbReference type="ARBA" id="ARBA00023295"/>
    </source>
</evidence>
<dbReference type="SUPFAM" id="SSF53955">
    <property type="entry name" value="Lysozyme-like"/>
    <property type="match status" value="1"/>
</dbReference>
<feature type="active site" description="Proton donor/acceptor" evidence="10">
    <location>
        <position position="24"/>
    </location>
</feature>
<keyword evidence="2 10" id="KW-0929">Antimicrobial</keyword>
<reference evidence="12" key="1">
    <citation type="submission" date="2020-04" db="EMBL/GenBank/DDBJ databases">
        <authorList>
            <person name="Chiriac C."/>
            <person name="Salcher M."/>
            <person name="Ghai R."/>
            <person name="Kavagutti S V."/>
        </authorList>
    </citation>
    <scope>NUCLEOTIDE SEQUENCE</scope>
</reference>
<accession>A0A6J5MTG9</accession>
<dbReference type="EC" id="3.2.1.17" evidence="10"/>
<dbReference type="InterPro" id="IPR002196">
    <property type="entry name" value="Glyco_hydro_24"/>
</dbReference>
<evidence type="ECO:0000256" key="2">
    <source>
        <dbReference type="ARBA" id="ARBA00022529"/>
    </source>
</evidence>
<dbReference type="InterPro" id="IPR023346">
    <property type="entry name" value="Lysozyme-like_dom_sf"/>
</dbReference>
<evidence type="ECO:0000256" key="4">
    <source>
        <dbReference type="ARBA" id="ARBA00022638"/>
    </source>
</evidence>
<dbReference type="GO" id="GO:0044659">
    <property type="term" value="P:viral release from host cell by cytolysis"/>
    <property type="evidence" value="ECO:0007669"/>
    <property type="project" value="UniProtKB-UniRule"/>
</dbReference>
<feature type="active site" description="Proton donor/acceptor" evidence="10">
    <location>
        <position position="15"/>
    </location>
</feature>
<dbReference type="PANTHER" id="PTHR38107:SF3">
    <property type="entry name" value="LYSOZYME RRRD-RELATED"/>
    <property type="match status" value="1"/>
</dbReference>
<comment type="similarity">
    <text evidence="10 11">Belongs to the glycosyl hydrolase 24 family.</text>
</comment>
<evidence type="ECO:0000313" key="12">
    <source>
        <dbReference type="EMBL" id="CAB4149117.1"/>
    </source>
</evidence>
<dbReference type="InterPro" id="IPR051018">
    <property type="entry name" value="Bacteriophage_GH24"/>
</dbReference>
<dbReference type="GO" id="GO:0042742">
    <property type="term" value="P:defense response to bacterium"/>
    <property type="evidence" value="ECO:0007669"/>
    <property type="project" value="UniProtKB-KW"/>
</dbReference>
<organism evidence="12">
    <name type="scientific">uncultured Caudovirales phage</name>
    <dbReference type="NCBI Taxonomy" id="2100421"/>
    <lineage>
        <taxon>Viruses</taxon>
        <taxon>Duplodnaviria</taxon>
        <taxon>Heunggongvirae</taxon>
        <taxon>Uroviricota</taxon>
        <taxon>Caudoviricetes</taxon>
        <taxon>Peduoviridae</taxon>
        <taxon>Maltschvirus</taxon>
        <taxon>Maltschvirus maltsch</taxon>
    </lineage>
</organism>
<protein>
    <recommendedName>
        <fullName evidence="10">Endolysin</fullName>
        <ecNumber evidence="10">3.2.1.17</ecNumber>
    </recommendedName>
    <alternativeName>
        <fullName evidence="10">Lysis protein</fullName>
    </alternativeName>
    <alternativeName>
        <fullName evidence="10">Lysozyme</fullName>
    </alternativeName>
    <alternativeName>
        <fullName evidence="10">Muramidase</fullName>
    </alternativeName>
</protein>
<evidence type="ECO:0000256" key="7">
    <source>
        <dbReference type="ARBA" id="ARBA00023142"/>
    </source>
</evidence>
<keyword evidence="8 10" id="KW-1035">Host cytoplasm</keyword>
<evidence type="ECO:0000256" key="10">
    <source>
        <dbReference type="HAMAP-Rule" id="MF_04110"/>
    </source>
</evidence>
<comment type="subcellular location">
    <subcellularLocation>
        <location evidence="10">Host cytoplasm</location>
    </subcellularLocation>
    <text evidence="10">The endolysin is cytoplasmic, but can reach the periplasmic space with the help of the holins which disrupt the host cell membrane.</text>
</comment>
<dbReference type="HAMAP" id="MF_04110">
    <property type="entry name" value="ENDOLYSIN_T4"/>
    <property type="match status" value="1"/>
</dbReference>
<evidence type="ECO:0000256" key="11">
    <source>
        <dbReference type="RuleBase" id="RU003788"/>
    </source>
</evidence>
<evidence type="ECO:0000256" key="5">
    <source>
        <dbReference type="ARBA" id="ARBA00022801"/>
    </source>
</evidence>
<dbReference type="InterPro" id="IPR033907">
    <property type="entry name" value="Endolysin_autolysin"/>
</dbReference>
<dbReference type="EMBL" id="LR796501">
    <property type="protein sequence ID" value="CAB4149117.1"/>
    <property type="molecule type" value="Genomic_DNA"/>
</dbReference>
<name>A0A6J5MTG9_9CAUD</name>
<comment type="function">
    <text evidence="10">Endolysin with lysozyme activity that degrades host peptidoglycans and participates with the holin and spanin proteins in the sequential events which lead to the programmed host cell lysis releasing the mature viral particles. Once the holin has permeabilized the host cell membrane, the endolysin can reach the periplasm and break down the peptidoglycan layer.</text>
</comment>